<dbReference type="Pfam" id="PF01553">
    <property type="entry name" value="Acyltransferase"/>
    <property type="match status" value="1"/>
</dbReference>
<proteinExistence type="predicted"/>
<organism evidence="4 5">
    <name type="scientific">Cytobacillus horneckiae</name>
    <dbReference type="NCBI Taxonomy" id="549687"/>
    <lineage>
        <taxon>Bacteria</taxon>
        <taxon>Bacillati</taxon>
        <taxon>Bacillota</taxon>
        <taxon>Bacilli</taxon>
        <taxon>Bacillales</taxon>
        <taxon>Bacillaceae</taxon>
        <taxon>Cytobacillus</taxon>
    </lineage>
</organism>
<evidence type="ECO:0000313" key="4">
    <source>
        <dbReference type="EMBL" id="PKG27954.1"/>
    </source>
</evidence>
<dbReference type="Proteomes" id="UP000233343">
    <property type="component" value="Unassembled WGS sequence"/>
</dbReference>
<evidence type="ECO:0000313" key="5">
    <source>
        <dbReference type="Proteomes" id="UP000233343"/>
    </source>
</evidence>
<dbReference type="EMBL" id="PISD01000034">
    <property type="protein sequence ID" value="PKG27954.1"/>
    <property type="molecule type" value="Genomic_DNA"/>
</dbReference>
<gene>
    <name evidence="4" type="ORF">CWS20_16345</name>
</gene>
<comment type="caution">
    <text evidence="4">The sequence shown here is derived from an EMBL/GenBank/DDBJ whole genome shotgun (WGS) entry which is preliminary data.</text>
</comment>
<name>A0A2N0ZEL5_9BACI</name>
<dbReference type="CDD" id="cd07989">
    <property type="entry name" value="LPLAT_AGPAT-like"/>
    <property type="match status" value="1"/>
</dbReference>
<dbReference type="PANTHER" id="PTHR10434:SF40">
    <property type="entry name" value="1-ACYL-SN-GLYCEROL-3-PHOSPHATE ACYLTRANSFERASE"/>
    <property type="match status" value="1"/>
</dbReference>
<dbReference type="AlphaFoldDB" id="A0A2N0ZEL5"/>
<dbReference type="GO" id="GO:0003841">
    <property type="term" value="F:1-acylglycerol-3-phosphate O-acyltransferase activity"/>
    <property type="evidence" value="ECO:0007669"/>
    <property type="project" value="TreeGrafter"/>
</dbReference>
<feature type="domain" description="Phospholipid/glycerol acyltransferase" evidence="3">
    <location>
        <begin position="33"/>
        <end position="144"/>
    </location>
</feature>
<dbReference type="InterPro" id="IPR002123">
    <property type="entry name" value="Plipid/glycerol_acylTrfase"/>
</dbReference>
<evidence type="ECO:0000256" key="1">
    <source>
        <dbReference type="ARBA" id="ARBA00022679"/>
    </source>
</evidence>
<dbReference type="PANTHER" id="PTHR10434">
    <property type="entry name" value="1-ACYL-SN-GLYCEROL-3-PHOSPHATE ACYLTRANSFERASE"/>
    <property type="match status" value="1"/>
</dbReference>
<keyword evidence="2 4" id="KW-0012">Acyltransferase</keyword>
<keyword evidence="1 4" id="KW-0808">Transferase</keyword>
<accession>A0A2N0ZEL5</accession>
<evidence type="ECO:0000256" key="2">
    <source>
        <dbReference type="ARBA" id="ARBA00023315"/>
    </source>
</evidence>
<dbReference type="SMART" id="SM00563">
    <property type="entry name" value="PlsC"/>
    <property type="match status" value="1"/>
</dbReference>
<dbReference type="RefSeq" id="WP_066194983.1">
    <property type="nucleotide sequence ID" value="NZ_JARMMB010000014.1"/>
</dbReference>
<sequence length="196" mass="22107">MYKMLSTIIYSGIKLFRLLKIEGKENIPYNHRFVVTCSHKGWVDVIILAIALYPTPVHYMAKQELFAGKWGNRFFRSVKAFPVNRENPGPSALKIPIKLLKENKCVGIFPSGTRTSEDVPLKRGAVTIALKANAPLLPASFQGPATLSDLFKGTKSSVVFGKPMMFDDIKKMDKNEQINEAVRLLEQEMRELEAKH</sequence>
<evidence type="ECO:0000259" key="3">
    <source>
        <dbReference type="SMART" id="SM00563"/>
    </source>
</evidence>
<keyword evidence="5" id="KW-1185">Reference proteome</keyword>
<reference evidence="4 5" key="1">
    <citation type="journal article" date="2010" name="Int. J. Syst. Evol. Microbiol.">
        <title>Bacillus horneckiae sp. nov., isolated from a spacecraft-assembly clean room.</title>
        <authorList>
            <person name="Vaishampayan P."/>
            <person name="Probst A."/>
            <person name="Krishnamurthi S."/>
            <person name="Ghosh S."/>
            <person name="Osman S."/>
            <person name="McDowall A."/>
            <person name="Ruckmani A."/>
            <person name="Mayilraj S."/>
            <person name="Venkateswaran K."/>
        </authorList>
    </citation>
    <scope>NUCLEOTIDE SEQUENCE [LARGE SCALE GENOMIC DNA]</scope>
    <source>
        <strain evidence="5">1PO1SC</strain>
    </source>
</reference>
<protein>
    <submittedName>
        <fullName evidence="4">1-acyl-sn-glycerol-3-phosphate acyltransferase</fullName>
    </submittedName>
</protein>
<dbReference type="SUPFAM" id="SSF69593">
    <property type="entry name" value="Glycerol-3-phosphate (1)-acyltransferase"/>
    <property type="match status" value="1"/>
</dbReference>
<dbReference type="GO" id="GO:0006654">
    <property type="term" value="P:phosphatidic acid biosynthetic process"/>
    <property type="evidence" value="ECO:0007669"/>
    <property type="project" value="TreeGrafter"/>
</dbReference>